<protein>
    <recommendedName>
        <fullName evidence="2">DUF11 domain-containing protein</fullName>
    </recommendedName>
</protein>
<feature type="compositionally biased region" description="Basic residues" evidence="1">
    <location>
        <begin position="107"/>
        <end position="117"/>
    </location>
</feature>
<feature type="compositionally biased region" description="Acidic residues" evidence="1">
    <location>
        <begin position="191"/>
        <end position="217"/>
    </location>
</feature>
<gene>
    <name evidence="3" type="ORF">LCGC14_2136480</name>
</gene>
<dbReference type="EMBL" id="LAZR01026912">
    <property type="protein sequence ID" value="KKL67289.1"/>
    <property type="molecule type" value="Genomic_DNA"/>
</dbReference>
<dbReference type="InterPro" id="IPR001434">
    <property type="entry name" value="OmcB-like_DUF11"/>
</dbReference>
<organism evidence="3">
    <name type="scientific">marine sediment metagenome</name>
    <dbReference type="NCBI Taxonomy" id="412755"/>
    <lineage>
        <taxon>unclassified sequences</taxon>
        <taxon>metagenomes</taxon>
        <taxon>ecological metagenomes</taxon>
    </lineage>
</organism>
<feature type="compositionally biased region" description="Basic and acidic residues" evidence="1">
    <location>
        <begin position="49"/>
        <end position="63"/>
    </location>
</feature>
<accession>A0A0F9DZY1</accession>
<feature type="region of interest" description="Disordered" evidence="1">
    <location>
        <begin position="44"/>
        <end position="257"/>
    </location>
</feature>
<reference evidence="3" key="1">
    <citation type="journal article" date="2015" name="Nature">
        <title>Complex archaea that bridge the gap between prokaryotes and eukaryotes.</title>
        <authorList>
            <person name="Spang A."/>
            <person name="Saw J.H."/>
            <person name="Jorgensen S.L."/>
            <person name="Zaremba-Niedzwiedzka K."/>
            <person name="Martijn J."/>
            <person name="Lind A.E."/>
            <person name="van Eijk R."/>
            <person name="Schleper C."/>
            <person name="Guy L."/>
            <person name="Ettema T.J."/>
        </authorList>
    </citation>
    <scope>NUCLEOTIDE SEQUENCE</scope>
</reference>
<comment type="caution">
    <text evidence="3">The sequence shown here is derived from an EMBL/GenBank/DDBJ whole genome shotgun (WGS) entry which is preliminary data.</text>
</comment>
<dbReference type="NCBIfam" id="TIGR01451">
    <property type="entry name" value="B_ant_repeat"/>
    <property type="match status" value="1"/>
</dbReference>
<dbReference type="Pfam" id="PF01345">
    <property type="entry name" value="DUF11"/>
    <property type="match status" value="1"/>
</dbReference>
<evidence type="ECO:0000313" key="3">
    <source>
        <dbReference type="EMBL" id="KKL67289.1"/>
    </source>
</evidence>
<dbReference type="InterPro" id="IPR047589">
    <property type="entry name" value="DUF11_rpt"/>
</dbReference>
<feature type="compositionally biased region" description="Acidic residues" evidence="1">
    <location>
        <begin position="153"/>
        <end position="172"/>
    </location>
</feature>
<feature type="compositionally biased region" description="Basic and acidic residues" evidence="1">
    <location>
        <begin position="74"/>
        <end position="103"/>
    </location>
</feature>
<sequence length="392" mass="42691">MKKNSGAIGQGLKWALWRIRKPISVCLTLVLMMWVLAPAMSAASNISKADYKAKKDKKDDSKKHKENKHGKKDRKQDKKSSEENGKKKDDKKDKKSGSKHDQTMIKMAKRTRGKKDRKSGGKHDDDKDDEKKDDEKKDKKGDKHKKDKKDDAESGDDGGDDDKGDSGSDDGGDSGHGGDDKDRNDGHGNDEGNDGEDDDGEDDAGDDDDEGDKDDPGDDKNGDNGDEEDDIPLETSSTPAPEPESDDYESAPPSSNKTYSVHIDKWDAVDPVAKGGTAQYYIRVYNNGKNKLTNVKLTDSLPDSFRFISSSSGRSSWNLGSLPAGTTKTVWLVAKPGEVGKSFENRATVTAKEIKGGVSDSAYTDVVDKGTTAAATAYDLAIRSFWVNLPHV</sequence>
<name>A0A0F9DZY1_9ZZZZ</name>
<feature type="domain" description="DUF11" evidence="2">
    <location>
        <begin position="270"/>
        <end position="353"/>
    </location>
</feature>
<evidence type="ECO:0000256" key="1">
    <source>
        <dbReference type="SAM" id="MobiDB-lite"/>
    </source>
</evidence>
<evidence type="ECO:0000259" key="2">
    <source>
        <dbReference type="Pfam" id="PF01345"/>
    </source>
</evidence>
<dbReference type="AlphaFoldDB" id="A0A0F9DZY1"/>
<feature type="compositionally biased region" description="Basic residues" evidence="1">
    <location>
        <begin position="64"/>
        <end position="73"/>
    </location>
</feature>
<proteinExistence type="predicted"/>
<feature type="compositionally biased region" description="Basic and acidic residues" evidence="1">
    <location>
        <begin position="176"/>
        <end position="190"/>
    </location>
</feature>
<feature type="compositionally biased region" description="Basic and acidic residues" evidence="1">
    <location>
        <begin position="118"/>
        <end position="141"/>
    </location>
</feature>